<protein>
    <recommendedName>
        <fullName evidence="2">Porin</fullName>
    </recommendedName>
</protein>
<accession>A0A3B0SEI6</accession>
<evidence type="ECO:0000313" key="1">
    <source>
        <dbReference type="EMBL" id="VAV99138.1"/>
    </source>
</evidence>
<dbReference type="InterPro" id="IPR023614">
    <property type="entry name" value="Porin_dom_sf"/>
</dbReference>
<name>A0A3B0SEI6_9ZZZZ</name>
<gene>
    <name evidence="1" type="ORF">MNBD_ALPHA02-1455</name>
</gene>
<dbReference type="AlphaFoldDB" id="A0A3B0SEI6"/>
<proteinExistence type="predicted"/>
<organism evidence="1">
    <name type="scientific">hydrothermal vent metagenome</name>
    <dbReference type="NCBI Taxonomy" id="652676"/>
    <lineage>
        <taxon>unclassified sequences</taxon>
        <taxon>metagenomes</taxon>
        <taxon>ecological metagenomes</taxon>
    </lineage>
</organism>
<sequence>MTYKNTPLILSLAFALSASTALAQTTPATDMPTQAEMWQMILQQQEQIKKLEALIGITTEKVAETEKKVEATGEILDQVALSGGMDSSHGNSGATTVGGYAELHYNGGKKDQIDQHRFVVFLGHEFSDKIRFYSELEVEHAISGSGQVGAVEMEQAFMEFDLTERTRASVGMQLVPVGIINETHEPATFYGVERNKVENNIIPTTWREAGVMLSGNLSDSFSYDVMMHSGLDTTGYGYKIRKGRQQVGNAPWKNTAVTTRVKWQGLPGVKIAASFQYQGDITQSGGLDEKATATLFEINTEINRAVSENTSFGLRALYAQWNVQADTARILGRNIQRGWYVEPSYKIALDENNAIGFFARYSLWDNEAGDNINSSFRQTTIGVSYWPHENVILKLDYQIDNFANSLQEDNRVNLGLGLQF</sequence>
<dbReference type="EMBL" id="UOED01000132">
    <property type="protein sequence ID" value="VAV99138.1"/>
    <property type="molecule type" value="Genomic_DNA"/>
</dbReference>
<dbReference type="Gene3D" id="2.40.160.10">
    <property type="entry name" value="Porin"/>
    <property type="match status" value="1"/>
</dbReference>
<evidence type="ECO:0008006" key="2">
    <source>
        <dbReference type="Google" id="ProtNLM"/>
    </source>
</evidence>
<reference evidence="1" key="1">
    <citation type="submission" date="2018-06" db="EMBL/GenBank/DDBJ databases">
        <authorList>
            <person name="Zhirakovskaya E."/>
        </authorList>
    </citation>
    <scope>NUCLEOTIDE SEQUENCE</scope>
</reference>
<dbReference type="SUPFAM" id="SSF56935">
    <property type="entry name" value="Porins"/>
    <property type="match status" value="1"/>
</dbReference>